<accession>A0ABW2FQC2</accession>
<evidence type="ECO:0000313" key="3">
    <source>
        <dbReference type="EMBL" id="MFC7178642.1"/>
    </source>
</evidence>
<evidence type="ECO:0000256" key="2">
    <source>
        <dbReference type="SAM" id="Phobius"/>
    </source>
</evidence>
<feature type="region of interest" description="Disordered" evidence="1">
    <location>
        <begin position="15"/>
        <end position="36"/>
    </location>
</feature>
<evidence type="ECO:0000256" key="1">
    <source>
        <dbReference type="SAM" id="MobiDB-lite"/>
    </source>
</evidence>
<sequence>MDHFERELARLMRAGEEDTPYGTGDRQRLRAGVRSRQRARRAWVVTGSVLTVAGLGIGLTFLAGAVAAGGPTGPRPRPVTSAASAPAPSTAMDDRAPATVRPASTTEGAPMPGRHAAPEPAATSRRPAT</sequence>
<evidence type="ECO:0000313" key="4">
    <source>
        <dbReference type="Proteomes" id="UP001596435"/>
    </source>
</evidence>
<keyword evidence="4" id="KW-1185">Reference proteome</keyword>
<dbReference type="RefSeq" id="WP_345709307.1">
    <property type="nucleotide sequence ID" value="NZ_BAABKV010000001.1"/>
</dbReference>
<keyword evidence="2" id="KW-1133">Transmembrane helix</keyword>
<gene>
    <name evidence="3" type="ORF">ACFQMG_03570</name>
</gene>
<dbReference type="EMBL" id="JBHTAJ010000005">
    <property type="protein sequence ID" value="MFC7178642.1"/>
    <property type="molecule type" value="Genomic_DNA"/>
</dbReference>
<keyword evidence="2" id="KW-0472">Membrane</keyword>
<evidence type="ECO:0008006" key="5">
    <source>
        <dbReference type="Google" id="ProtNLM"/>
    </source>
</evidence>
<feature type="transmembrane region" description="Helical" evidence="2">
    <location>
        <begin position="42"/>
        <end position="68"/>
    </location>
</feature>
<dbReference type="Proteomes" id="UP001596435">
    <property type="component" value="Unassembled WGS sequence"/>
</dbReference>
<feature type="region of interest" description="Disordered" evidence="1">
    <location>
        <begin position="65"/>
        <end position="129"/>
    </location>
</feature>
<feature type="compositionally biased region" description="Low complexity" evidence="1">
    <location>
        <begin position="78"/>
        <end position="91"/>
    </location>
</feature>
<protein>
    <recommendedName>
        <fullName evidence="5">Cellulase</fullName>
    </recommendedName>
</protein>
<organism evidence="3 4">
    <name type="scientific">Kitasatospora paranensis</name>
    <dbReference type="NCBI Taxonomy" id="258053"/>
    <lineage>
        <taxon>Bacteria</taxon>
        <taxon>Bacillati</taxon>
        <taxon>Actinomycetota</taxon>
        <taxon>Actinomycetes</taxon>
        <taxon>Kitasatosporales</taxon>
        <taxon>Streptomycetaceae</taxon>
        <taxon>Kitasatospora</taxon>
    </lineage>
</organism>
<proteinExistence type="predicted"/>
<name>A0ABW2FQC2_9ACTN</name>
<reference evidence="4" key="1">
    <citation type="journal article" date="2019" name="Int. J. Syst. Evol. Microbiol.">
        <title>The Global Catalogue of Microorganisms (GCM) 10K type strain sequencing project: providing services to taxonomists for standard genome sequencing and annotation.</title>
        <authorList>
            <consortium name="The Broad Institute Genomics Platform"/>
            <consortium name="The Broad Institute Genome Sequencing Center for Infectious Disease"/>
            <person name="Wu L."/>
            <person name="Ma J."/>
        </authorList>
    </citation>
    <scope>NUCLEOTIDE SEQUENCE [LARGE SCALE GENOMIC DNA]</scope>
    <source>
        <strain evidence="4">CGMCC 1.12859</strain>
    </source>
</reference>
<keyword evidence="2" id="KW-0812">Transmembrane</keyword>
<comment type="caution">
    <text evidence="3">The sequence shown here is derived from an EMBL/GenBank/DDBJ whole genome shotgun (WGS) entry which is preliminary data.</text>
</comment>